<evidence type="ECO:0000256" key="9">
    <source>
        <dbReference type="ARBA" id="ARBA00023012"/>
    </source>
</evidence>
<evidence type="ECO:0000256" key="5">
    <source>
        <dbReference type="ARBA" id="ARBA00022679"/>
    </source>
</evidence>
<evidence type="ECO:0000259" key="12">
    <source>
        <dbReference type="SMART" id="SM00387"/>
    </source>
</evidence>
<keyword evidence="4" id="KW-1003">Cell membrane</keyword>
<reference evidence="14" key="1">
    <citation type="journal article" date="2019" name="Int. J. Syst. Evol. Microbiol.">
        <title>The Global Catalogue of Microorganisms (GCM) 10K type strain sequencing project: providing services to taxonomists for standard genome sequencing and annotation.</title>
        <authorList>
            <consortium name="The Broad Institute Genomics Platform"/>
            <consortium name="The Broad Institute Genome Sequencing Center for Infectious Disease"/>
            <person name="Wu L."/>
            <person name="Ma J."/>
        </authorList>
    </citation>
    <scope>NUCLEOTIDE SEQUENCE [LARGE SCALE GENOMIC DNA]</scope>
    <source>
        <strain evidence="14">TBRC 4489</strain>
    </source>
</reference>
<evidence type="ECO:0000256" key="11">
    <source>
        <dbReference type="SAM" id="MobiDB-lite"/>
    </source>
</evidence>
<comment type="subcellular location">
    <subcellularLocation>
        <location evidence="2">Cell membrane</location>
        <topology evidence="2">Multi-pass membrane protein</topology>
    </subcellularLocation>
</comment>
<feature type="region of interest" description="Disordered" evidence="11">
    <location>
        <begin position="58"/>
        <end position="80"/>
    </location>
</feature>
<evidence type="ECO:0000313" key="14">
    <source>
        <dbReference type="Proteomes" id="UP001595850"/>
    </source>
</evidence>
<feature type="non-terminal residue" evidence="13">
    <location>
        <position position="1"/>
    </location>
</feature>
<keyword evidence="10" id="KW-0472">Membrane</keyword>
<evidence type="ECO:0000256" key="2">
    <source>
        <dbReference type="ARBA" id="ARBA00004651"/>
    </source>
</evidence>
<keyword evidence="14" id="KW-1185">Reference proteome</keyword>
<dbReference type="SMART" id="SM00387">
    <property type="entry name" value="HATPase_c"/>
    <property type="match status" value="1"/>
</dbReference>
<dbReference type="Gene3D" id="3.30.565.10">
    <property type="entry name" value="Histidine kinase-like ATPase, C-terminal domain"/>
    <property type="match status" value="1"/>
</dbReference>
<comment type="caution">
    <text evidence="13">The sequence shown here is derived from an EMBL/GenBank/DDBJ whole genome shotgun (WGS) entry which is preliminary data.</text>
</comment>
<dbReference type="Pfam" id="PF02518">
    <property type="entry name" value="HATPase_c"/>
    <property type="match status" value="1"/>
</dbReference>
<dbReference type="EC" id="2.7.13.3" evidence="3"/>
<dbReference type="PANTHER" id="PTHR24421">
    <property type="entry name" value="NITRATE/NITRITE SENSOR PROTEIN NARX-RELATED"/>
    <property type="match status" value="1"/>
</dbReference>
<evidence type="ECO:0000256" key="7">
    <source>
        <dbReference type="ARBA" id="ARBA00022777"/>
    </source>
</evidence>
<dbReference type="EMBL" id="JBHSBM010000027">
    <property type="protein sequence ID" value="MFC4061334.1"/>
    <property type="molecule type" value="Genomic_DNA"/>
</dbReference>
<organism evidence="13 14">
    <name type="scientific">Planomonospora corallina</name>
    <dbReference type="NCBI Taxonomy" id="1806052"/>
    <lineage>
        <taxon>Bacteria</taxon>
        <taxon>Bacillati</taxon>
        <taxon>Actinomycetota</taxon>
        <taxon>Actinomycetes</taxon>
        <taxon>Streptosporangiales</taxon>
        <taxon>Streptosporangiaceae</taxon>
        <taxon>Planomonospora</taxon>
    </lineage>
</organism>
<proteinExistence type="predicted"/>
<evidence type="ECO:0000256" key="10">
    <source>
        <dbReference type="ARBA" id="ARBA00023136"/>
    </source>
</evidence>
<feature type="domain" description="Histidine kinase/HSP90-like ATPase" evidence="12">
    <location>
        <begin position="17"/>
        <end position="113"/>
    </location>
</feature>
<evidence type="ECO:0000256" key="4">
    <source>
        <dbReference type="ARBA" id="ARBA00022475"/>
    </source>
</evidence>
<dbReference type="InterPro" id="IPR050482">
    <property type="entry name" value="Sensor_HK_TwoCompSys"/>
</dbReference>
<dbReference type="GO" id="GO:0016301">
    <property type="term" value="F:kinase activity"/>
    <property type="evidence" value="ECO:0007669"/>
    <property type="project" value="UniProtKB-KW"/>
</dbReference>
<keyword evidence="8" id="KW-1133">Transmembrane helix</keyword>
<keyword evidence="6" id="KW-0812">Transmembrane</keyword>
<protein>
    <recommendedName>
        <fullName evidence="3">histidine kinase</fullName>
        <ecNumber evidence="3">2.7.13.3</ecNumber>
    </recommendedName>
</protein>
<dbReference type="CDD" id="cd16917">
    <property type="entry name" value="HATPase_UhpB-NarQ-NarX-like"/>
    <property type="match status" value="1"/>
</dbReference>
<name>A0ABV8IAT3_9ACTN</name>
<dbReference type="SUPFAM" id="SSF55874">
    <property type="entry name" value="ATPase domain of HSP90 chaperone/DNA topoisomerase II/histidine kinase"/>
    <property type="match status" value="1"/>
</dbReference>
<dbReference type="RefSeq" id="WP_377291417.1">
    <property type="nucleotide sequence ID" value="NZ_JBHSBM010000027.1"/>
</dbReference>
<keyword evidence="7 13" id="KW-0418">Kinase</keyword>
<dbReference type="Proteomes" id="UP001595850">
    <property type="component" value="Unassembled WGS sequence"/>
</dbReference>
<evidence type="ECO:0000256" key="3">
    <source>
        <dbReference type="ARBA" id="ARBA00012438"/>
    </source>
</evidence>
<evidence type="ECO:0000256" key="6">
    <source>
        <dbReference type="ARBA" id="ARBA00022692"/>
    </source>
</evidence>
<gene>
    <name evidence="13" type="ORF">ACFOWE_23795</name>
</gene>
<dbReference type="PANTHER" id="PTHR24421:SF37">
    <property type="entry name" value="SENSOR HISTIDINE KINASE NARS"/>
    <property type="match status" value="1"/>
</dbReference>
<evidence type="ECO:0000313" key="13">
    <source>
        <dbReference type="EMBL" id="MFC4061334.1"/>
    </source>
</evidence>
<dbReference type="InterPro" id="IPR004358">
    <property type="entry name" value="Sig_transdc_His_kin-like_C"/>
</dbReference>
<comment type="catalytic activity">
    <reaction evidence="1">
        <text>ATP + protein L-histidine = ADP + protein N-phospho-L-histidine.</text>
        <dbReference type="EC" id="2.7.13.3"/>
    </reaction>
</comment>
<dbReference type="InterPro" id="IPR036890">
    <property type="entry name" value="HATPase_C_sf"/>
</dbReference>
<evidence type="ECO:0000256" key="1">
    <source>
        <dbReference type="ARBA" id="ARBA00000085"/>
    </source>
</evidence>
<dbReference type="InterPro" id="IPR003594">
    <property type="entry name" value="HATPase_dom"/>
</dbReference>
<keyword evidence="5" id="KW-0808">Transferase</keyword>
<evidence type="ECO:0000256" key="8">
    <source>
        <dbReference type="ARBA" id="ARBA00022989"/>
    </source>
</evidence>
<keyword evidence="9" id="KW-0902">Two-component regulatory system</keyword>
<accession>A0ABV8IAT3</accession>
<dbReference type="PRINTS" id="PR00344">
    <property type="entry name" value="BCTRLSENSOR"/>
</dbReference>
<sequence length="130" mass="13352">PRVEVVVCGDTAGLPPAVEVAAYRIAHEAVTNVRRHARATTVLVRLSVETDPAGRGELRLTVSDDGVGLPATPRRGVGTASMRERAQEAGGSCVITSRPGGGTEVAVRLPLSPSARDDALRAPGAIGARP</sequence>